<sequence length="236" mass="25029">MNAPSVPIRLAGVGVTYGRGATAFAALRGITLDIRPGEMTLLLGPSGSGKTTLLQVMGCLLRATTGRVELFGRGVEGVDAEGMAALRLAHVGFVFQHYNLFPTLKAWENIAIALDIKAVPRAGQREMALELLARLDLADRAEHYPSELSGGQKQRVAIARALAGSPQALLADEPTAALDGKTGQSVAAALHDLAHRAGVAVVVVSHDPRVEPFGDRVLHLEDGQLIDDRRPTRSPR</sequence>
<dbReference type="EMBL" id="JAOVZO020000018">
    <property type="protein sequence ID" value="MDC8014087.1"/>
    <property type="molecule type" value="Genomic_DNA"/>
</dbReference>
<dbReference type="PROSITE" id="PS00211">
    <property type="entry name" value="ABC_TRANSPORTER_1"/>
    <property type="match status" value="1"/>
</dbReference>
<dbReference type="SMART" id="SM00382">
    <property type="entry name" value="AAA"/>
    <property type="match status" value="1"/>
</dbReference>
<dbReference type="Proteomes" id="UP001139971">
    <property type="component" value="Unassembled WGS sequence"/>
</dbReference>
<accession>A0A9X3YLX6</accession>
<evidence type="ECO:0000256" key="4">
    <source>
        <dbReference type="ARBA" id="ARBA00038388"/>
    </source>
</evidence>
<dbReference type="GO" id="GO:0016887">
    <property type="term" value="F:ATP hydrolysis activity"/>
    <property type="evidence" value="ECO:0007669"/>
    <property type="project" value="InterPro"/>
</dbReference>
<dbReference type="GO" id="GO:0005886">
    <property type="term" value="C:plasma membrane"/>
    <property type="evidence" value="ECO:0007669"/>
    <property type="project" value="TreeGrafter"/>
</dbReference>
<dbReference type="Pfam" id="PF00005">
    <property type="entry name" value="ABC_tran"/>
    <property type="match status" value="1"/>
</dbReference>
<evidence type="ECO:0000313" key="7">
    <source>
        <dbReference type="Proteomes" id="UP001139971"/>
    </source>
</evidence>
<keyword evidence="3 6" id="KW-0067">ATP-binding</keyword>
<dbReference type="InterPro" id="IPR003593">
    <property type="entry name" value="AAA+_ATPase"/>
</dbReference>
<comment type="caution">
    <text evidence="6">The sequence shown here is derived from an EMBL/GenBank/DDBJ whole genome shotgun (WGS) entry which is preliminary data.</text>
</comment>
<evidence type="ECO:0000256" key="2">
    <source>
        <dbReference type="ARBA" id="ARBA00022741"/>
    </source>
</evidence>
<evidence type="ECO:0000256" key="1">
    <source>
        <dbReference type="ARBA" id="ARBA00022448"/>
    </source>
</evidence>
<dbReference type="CDD" id="cd03255">
    <property type="entry name" value="ABC_MJ0796_LolCDE_FtsE"/>
    <property type="match status" value="1"/>
</dbReference>
<dbReference type="AlphaFoldDB" id="A0A9X3YLX6"/>
<dbReference type="InterPro" id="IPR017871">
    <property type="entry name" value="ABC_transporter-like_CS"/>
</dbReference>
<dbReference type="SUPFAM" id="SSF52540">
    <property type="entry name" value="P-loop containing nucleoside triphosphate hydrolases"/>
    <property type="match status" value="1"/>
</dbReference>
<reference evidence="6" key="1">
    <citation type="submission" date="2023-02" db="EMBL/GenBank/DDBJ databases">
        <title>Tahibacter soli sp. nov. isolated from soil.</title>
        <authorList>
            <person name="Baek J.H."/>
            <person name="Lee J.K."/>
            <person name="Choi D.G."/>
            <person name="Jeon C.O."/>
        </authorList>
    </citation>
    <scope>NUCLEOTIDE SEQUENCE</scope>
    <source>
        <strain evidence="6">BL</strain>
    </source>
</reference>
<protein>
    <submittedName>
        <fullName evidence="6">ABC transporter ATP-binding protein</fullName>
    </submittedName>
</protein>
<dbReference type="RefSeq" id="WP_263541729.1">
    <property type="nucleotide sequence ID" value="NZ_JAOVZO020000018.1"/>
</dbReference>
<dbReference type="PROSITE" id="PS50893">
    <property type="entry name" value="ABC_TRANSPORTER_2"/>
    <property type="match status" value="1"/>
</dbReference>
<dbReference type="InterPro" id="IPR003439">
    <property type="entry name" value="ABC_transporter-like_ATP-bd"/>
</dbReference>
<name>A0A9X3YLX6_9GAMM</name>
<dbReference type="GO" id="GO:0022857">
    <property type="term" value="F:transmembrane transporter activity"/>
    <property type="evidence" value="ECO:0007669"/>
    <property type="project" value="UniProtKB-ARBA"/>
</dbReference>
<dbReference type="InterPro" id="IPR017911">
    <property type="entry name" value="MacB-like_ATP-bd"/>
</dbReference>
<keyword evidence="7" id="KW-1185">Reference proteome</keyword>
<evidence type="ECO:0000259" key="5">
    <source>
        <dbReference type="PROSITE" id="PS50893"/>
    </source>
</evidence>
<feature type="domain" description="ABC transporter" evidence="5">
    <location>
        <begin position="8"/>
        <end position="236"/>
    </location>
</feature>
<dbReference type="PANTHER" id="PTHR24220">
    <property type="entry name" value="IMPORT ATP-BINDING PROTEIN"/>
    <property type="match status" value="1"/>
</dbReference>
<dbReference type="InterPro" id="IPR015854">
    <property type="entry name" value="ABC_transpr_LolD-like"/>
</dbReference>
<dbReference type="Gene3D" id="3.40.50.300">
    <property type="entry name" value="P-loop containing nucleotide triphosphate hydrolases"/>
    <property type="match status" value="1"/>
</dbReference>
<dbReference type="GO" id="GO:0005524">
    <property type="term" value="F:ATP binding"/>
    <property type="evidence" value="ECO:0007669"/>
    <property type="project" value="UniProtKB-KW"/>
</dbReference>
<evidence type="ECO:0000313" key="6">
    <source>
        <dbReference type="EMBL" id="MDC8014087.1"/>
    </source>
</evidence>
<organism evidence="6 7">
    <name type="scientific">Tahibacter soli</name>
    <dbReference type="NCBI Taxonomy" id="2983605"/>
    <lineage>
        <taxon>Bacteria</taxon>
        <taxon>Pseudomonadati</taxon>
        <taxon>Pseudomonadota</taxon>
        <taxon>Gammaproteobacteria</taxon>
        <taxon>Lysobacterales</taxon>
        <taxon>Rhodanobacteraceae</taxon>
        <taxon>Tahibacter</taxon>
    </lineage>
</organism>
<dbReference type="InterPro" id="IPR027417">
    <property type="entry name" value="P-loop_NTPase"/>
</dbReference>
<comment type="similarity">
    <text evidence="4">Belongs to the ABC transporter superfamily. Macrolide exporter (TC 3.A.1.122) family.</text>
</comment>
<proteinExistence type="inferred from homology"/>
<dbReference type="GO" id="GO:1902495">
    <property type="term" value="C:transmembrane transporter complex"/>
    <property type="evidence" value="ECO:0007669"/>
    <property type="project" value="UniProtKB-ARBA"/>
</dbReference>
<evidence type="ECO:0000256" key="3">
    <source>
        <dbReference type="ARBA" id="ARBA00022840"/>
    </source>
</evidence>
<dbReference type="FunFam" id="3.40.50.300:FF:000032">
    <property type="entry name" value="Export ABC transporter ATP-binding protein"/>
    <property type="match status" value="1"/>
</dbReference>
<gene>
    <name evidence="6" type="ORF">OD750_016200</name>
</gene>
<keyword evidence="2" id="KW-0547">Nucleotide-binding</keyword>
<keyword evidence="1" id="KW-0813">Transport</keyword>